<accession>A0AAU7VWC6</accession>
<name>A0AAU7VWC6_9MICO</name>
<dbReference type="RefSeq" id="WP_350351889.1">
    <property type="nucleotide sequence ID" value="NZ_CP158357.1"/>
</dbReference>
<protein>
    <submittedName>
        <fullName evidence="1">Uncharacterized protein</fullName>
    </submittedName>
</protein>
<sequence>MNSATMPSDQVSKVGVARYVARAFSAHPAGQGIGALAVTSAHSRSTASCPLHTCT</sequence>
<evidence type="ECO:0000313" key="1">
    <source>
        <dbReference type="EMBL" id="XBX78663.1"/>
    </source>
</evidence>
<reference evidence="1" key="1">
    <citation type="submission" date="2024-06" db="EMBL/GenBank/DDBJ databases">
        <title>Draft genome sequence of Microbacterium sp. strain A8/3-1, isolated from Oxytropis tragacanthoides Fisch. ex DC. Root nodules in the Altai region of Russia.</title>
        <authorList>
            <person name="Sazanova A."/>
            <person name="Guro P."/>
            <person name="Kuznetsova I."/>
            <person name="Belimov A."/>
            <person name="Safronova V."/>
        </authorList>
    </citation>
    <scope>NUCLEOTIDE SEQUENCE</scope>
    <source>
        <strain evidence="1">A8/3-1</strain>
    </source>
</reference>
<gene>
    <name evidence="1" type="ORF">ABS642_00820</name>
</gene>
<dbReference type="EMBL" id="CP158357">
    <property type="protein sequence ID" value="XBX78663.1"/>
    <property type="molecule type" value="Genomic_DNA"/>
</dbReference>
<dbReference type="AlphaFoldDB" id="A0AAU7VWC6"/>
<organism evidence="1">
    <name type="scientific">Microbacterium sp. A8/3-1</name>
    <dbReference type="NCBI Taxonomy" id="3160749"/>
    <lineage>
        <taxon>Bacteria</taxon>
        <taxon>Bacillati</taxon>
        <taxon>Actinomycetota</taxon>
        <taxon>Actinomycetes</taxon>
        <taxon>Micrococcales</taxon>
        <taxon>Microbacteriaceae</taxon>
        <taxon>Microbacterium</taxon>
    </lineage>
</organism>
<proteinExistence type="predicted"/>